<reference evidence="3 4" key="1">
    <citation type="submission" date="2020-09" db="EMBL/GenBank/DDBJ databases">
        <title>The genome sequence of type strain Labrenzia polysiphoniae KACC 19711.</title>
        <authorList>
            <person name="Liu Y."/>
        </authorList>
    </citation>
    <scope>NUCLEOTIDE SEQUENCE [LARGE SCALE GENOMIC DNA]</scope>
    <source>
        <strain evidence="3 4">KACC 19711</strain>
    </source>
</reference>
<gene>
    <name evidence="3" type="ORF">IG617_16015</name>
</gene>
<comment type="caution">
    <text evidence="3">The sequence shown here is derived from an EMBL/GenBank/DDBJ whole genome shotgun (WGS) entry which is preliminary data.</text>
</comment>
<evidence type="ECO:0000313" key="4">
    <source>
        <dbReference type="Proteomes" id="UP000615687"/>
    </source>
</evidence>
<evidence type="ECO:0000259" key="2">
    <source>
        <dbReference type="PROSITE" id="PS50110"/>
    </source>
</evidence>
<name>A0ABR9CD21_9HYPH</name>
<keyword evidence="1" id="KW-0597">Phosphoprotein</keyword>
<sequence length="113" mass="12259">MRIHIIEDDLAVSDALATVLSVLGHAPLCYPDAESFLAEPAPDSEDLVIVDLGLPGIGGEEVVRRLELSEEPPRVIVISGHSKSKLERKLPQFASMTVLRKPLSFPALAEHLN</sequence>
<keyword evidence="4" id="KW-1185">Reference proteome</keyword>
<dbReference type="EMBL" id="JACYXJ010000006">
    <property type="protein sequence ID" value="MBD8877799.1"/>
    <property type="molecule type" value="Genomic_DNA"/>
</dbReference>
<organism evidence="3 4">
    <name type="scientific">Roseibium polysiphoniae</name>
    <dbReference type="NCBI Taxonomy" id="2571221"/>
    <lineage>
        <taxon>Bacteria</taxon>
        <taxon>Pseudomonadati</taxon>
        <taxon>Pseudomonadota</taxon>
        <taxon>Alphaproteobacteria</taxon>
        <taxon>Hyphomicrobiales</taxon>
        <taxon>Stappiaceae</taxon>
        <taxon>Roseibium</taxon>
    </lineage>
</organism>
<dbReference type="Proteomes" id="UP000615687">
    <property type="component" value="Unassembled WGS sequence"/>
</dbReference>
<dbReference type="Gene3D" id="3.40.50.2300">
    <property type="match status" value="1"/>
</dbReference>
<dbReference type="SMART" id="SM00448">
    <property type="entry name" value="REC"/>
    <property type="match status" value="1"/>
</dbReference>
<protein>
    <submittedName>
        <fullName evidence="3">Response regulator</fullName>
    </submittedName>
</protein>
<evidence type="ECO:0000256" key="1">
    <source>
        <dbReference type="PROSITE-ProRule" id="PRU00169"/>
    </source>
</evidence>
<feature type="modified residue" description="4-aspartylphosphate" evidence="1">
    <location>
        <position position="51"/>
    </location>
</feature>
<feature type="domain" description="Response regulatory" evidence="2">
    <location>
        <begin position="2"/>
        <end position="113"/>
    </location>
</feature>
<evidence type="ECO:0000313" key="3">
    <source>
        <dbReference type="EMBL" id="MBD8877799.1"/>
    </source>
</evidence>
<accession>A0ABR9CD21</accession>
<dbReference type="InterPro" id="IPR011006">
    <property type="entry name" value="CheY-like_superfamily"/>
</dbReference>
<dbReference type="PROSITE" id="PS50110">
    <property type="entry name" value="RESPONSE_REGULATORY"/>
    <property type="match status" value="1"/>
</dbReference>
<dbReference type="RefSeq" id="WP_192110267.1">
    <property type="nucleotide sequence ID" value="NZ_JACYXJ010000006.1"/>
</dbReference>
<dbReference type="InterPro" id="IPR001789">
    <property type="entry name" value="Sig_transdc_resp-reg_receiver"/>
</dbReference>
<dbReference type="SUPFAM" id="SSF52172">
    <property type="entry name" value="CheY-like"/>
    <property type="match status" value="1"/>
</dbReference>
<proteinExistence type="predicted"/>
<dbReference type="Pfam" id="PF00072">
    <property type="entry name" value="Response_reg"/>
    <property type="match status" value="1"/>
</dbReference>